<organism evidence="6 7">
    <name type="scientific">Henosepilachna vigintioctopunctata</name>
    <dbReference type="NCBI Taxonomy" id="420089"/>
    <lineage>
        <taxon>Eukaryota</taxon>
        <taxon>Metazoa</taxon>
        <taxon>Ecdysozoa</taxon>
        <taxon>Arthropoda</taxon>
        <taxon>Hexapoda</taxon>
        <taxon>Insecta</taxon>
        <taxon>Pterygota</taxon>
        <taxon>Neoptera</taxon>
        <taxon>Endopterygota</taxon>
        <taxon>Coleoptera</taxon>
        <taxon>Polyphaga</taxon>
        <taxon>Cucujiformia</taxon>
        <taxon>Coccinelloidea</taxon>
        <taxon>Coccinellidae</taxon>
        <taxon>Epilachninae</taxon>
        <taxon>Epilachnini</taxon>
        <taxon>Henosepilachna</taxon>
    </lineage>
</organism>
<keyword evidence="7" id="KW-1185">Reference proteome</keyword>
<dbReference type="EMBL" id="JARQZJ010000127">
    <property type="protein sequence ID" value="KAK9891025.1"/>
    <property type="molecule type" value="Genomic_DNA"/>
</dbReference>
<dbReference type="Gene3D" id="3.40.50.300">
    <property type="entry name" value="P-loop containing nucleotide triphosphate hydrolases"/>
    <property type="match status" value="1"/>
</dbReference>
<dbReference type="InterPro" id="IPR011545">
    <property type="entry name" value="DEAD/DEAH_box_helicase_dom"/>
</dbReference>
<comment type="caution">
    <text evidence="6">The sequence shown here is derived from an EMBL/GenBank/DDBJ whole genome shotgun (WGS) entry which is preliminary data.</text>
</comment>
<evidence type="ECO:0000256" key="1">
    <source>
        <dbReference type="ARBA" id="ARBA00022741"/>
    </source>
</evidence>
<dbReference type="PANTHER" id="PTHR24031">
    <property type="entry name" value="RNA HELICASE"/>
    <property type="match status" value="1"/>
</dbReference>
<evidence type="ECO:0000259" key="5">
    <source>
        <dbReference type="PROSITE" id="PS51192"/>
    </source>
</evidence>
<dbReference type="InterPro" id="IPR014001">
    <property type="entry name" value="Helicase_ATP-bd"/>
</dbReference>
<keyword evidence="3 4" id="KW-0067">ATP-binding</keyword>
<keyword evidence="2 4" id="KW-0378">Hydrolase</keyword>
<reference evidence="6 7" key="1">
    <citation type="submission" date="2023-03" db="EMBL/GenBank/DDBJ databases">
        <title>Genome insight into feeding habits of ladybird beetles.</title>
        <authorList>
            <person name="Li H.-S."/>
            <person name="Huang Y.-H."/>
            <person name="Pang H."/>
        </authorList>
    </citation>
    <scope>NUCLEOTIDE SEQUENCE [LARGE SCALE GENOMIC DNA]</scope>
    <source>
        <strain evidence="6">SYSU_2023b</strain>
        <tissue evidence="6">Whole body</tissue>
    </source>
</reference>
<dbReference type="SUPFAM" id="SSF52540">
    <property type="entry name" value="P-loop containing nucleoside triphosphate hydrolases"/>
    <property type="match status" value="1"/>
</dbReference>
<keyword evidence="1 4" id="KW-0547">Nucleotide-binding</keyword>
<protein>
    <recommendedName>
        <fullName evidence="4">ATP-dependent RNA helicase</fullName>
        <ecNumber evidence="4">3.6.4.13</ecNumber>
    </recommendedName>
</protein>
<proteinExistence type="inferred from homology"/>
<comment type="domain">
    <text evidence="4">The Q motif is unique to and characteristic of the DEAD box family of RNA helicases and controls ATP binding and hydrolysis.</text>
</comment>
<dbReference type="SMART" id="SM00487">
    <property type="entry name" value="DEXDc"/>
    <property type="match status" value="1"/>
</dbReference>
<keyword evidence="4" id="KW-0347">Helicase</keyword>
<keyword evidence="4" id="KW-0694">RNA-binding</keyword>
<feature type="domain" description="Helicase ATP-binding" evidence="5">
    <location>
        <begin position="27"/>
        <end position="146"/>
    </location>
</feature>
<dbReference type="GO" id="GO:0005524">
    <property type="term" value="F:ATP binding"/>
    <property type="evidence" value="ECO:0007669"/>
    <property type="project" value="UniProtKB-UniRule"/>
</dbReference>
<name>A0AAW1V8J5_9CUCU</name>
<evidence type="ECO:0000256" key="2">
    <source>
        <dbReference type="ARBA" id="ARBA00022801"/>
    </source>
</evidence>
<gene>
    <name evidence="6" type="ORF">WA026_013357</name>
</gene>
<evidence type="ECO:0000256" key="4">
    <source>
        <dbReference type="RuleBase" id="RU365068"/>
    </source>
</evidence>
<dbReference type="AlphaFoldDB" id="A0AAW1V8J5"/>
<evidence type="ECO:0000313" key="7">
    <source>
        <dbReference type="Proteomes" id="UP001431783"/>
    </source>
</evidence>
<dbReference type="PROSITE" id="PS51192">
    <property type="entry name" value="HELICASE_ATP_BIND_1"/>
    <property type="match status" value="1"/>
</dbReference>
<evidence type="ECO:0000313" key="6">
    <source>
        <dbReference type="EMBL" id="KAK9891025.1"/>
    </source>
</evidence>
<dbReference type="GO" id="GO:0016787">
    <property type="term" value="F:hydrolase activity"/>
    <property type="evidence" value="ECO:0007669"/>
    <property type="project" value="UniProtKB-KW"/>
</dbReference>
<accession>A0AAW1V8J5</accession>
<sequence>MELKDKLLRGIYAYGFEKLSAIQERAIMPCIKRHDVITQAQSGTGKTASFLISILQQIVTSIRNCQTLILATTRELAQQTQKVVIALEDFMSAADCYACIGGTNVREDIKKLESGPHVVVGTPGRVSDMITPRARLTGHIKLFVSN</sequence>
<comment type="catalytic activity">
    <reaction evidence="4">
        <text>ATP + H2O = ADP + phosphate + H(+)</text>
        <dbReference type="Rhea" id="RHEA:13065"/>
        <dbReference type="ChEBI" id="CHEBI:15377"/>
        <dbReference type="ChEBI" id="CHEBI:15378"/>
        <dbReference type="ChEBI" id="CHEBI:30616"/>
        <dbReference type="ChEBI" id="CHEBI:43474"/>
        <dbReference type="ChEBI" id="CHEBI:456216"/>
        <dbReference type="EC" id="3.6.4.13"/>
    </reaction>
</comment>
<dbReference type="Proteomes" id="UP001431783">
    <property type="component" value="Unassembled WGS sequence"/>
</dbReference>
<dbReference type="Pfam" id="PF00270">
    <property type="entry name" value="DEAD"/>
    <property type="match status" value="1"/>
</dbReference>
<comment type="similarity">
    <text evidence="4">Belongs to the DEAD box helicase family.</text>
</comment>
<dbReference type="GO" id="GO:0003724">
    <property type="term" value="F:RNA helicase activity"/>
    <property type="evidence" value="ECO:0007669"/>
    <property type="project" value="UniProtKB-EC"/>
</dbReference>
<comment type="function">
    <text evidence="4">RNA helicase.</text>
</comment>
<evidence type="ECO:0000256" key="3">
    <source>
        <dbReference type="ARBA" id="ARBA00022840"/>
    </source>
</evidence>
<dbReference type="GO" id="GO:0003723">
    <property type="term" value="F:RNA binding"/>
    <property type="evidence" value="ECO:0007669"/>
    <property type="project" value="UniProtKB-UniRule"/>
</dbReference>
<dbReference type="EC" id="3.6.4.13" evidence="4"/>
<dbReference type="InterPro" id="IPR027417">
    <property type="entry name" value="P-loop_NTPase"/>
</dbReference>